<evidence type="ECO:0000256" key="1">
    <source>
        <dbReference type="SAM" id="MobiDB-lite"/>
    </source>
</evidence>
<feature type="compositionally biased region" description="Polar residues" evidence="1">
    <location>
        <begin position="27"/>
        <end position="44"/>
    </location>
</feature>
<evidence type="ECO:0000313" key="8">
    <source>
        <dbReference type="Proteomes" id="UP000476176"/>
    </source>
</evidence>
<evidence type="ECO:0000313" key="4">
    <source>
        <dbReference type="EMBL" id="KAE9096398.1"/>
    </source>
</evidence>
<dbReference type="EMBL" id="QXFX01001116">
    <property type="protein sequence ID" value="KAE9096398.1"/>
    <property type="molecule type" value="Genomic_DNA"/>
</dbReference>
<feature type="signal peptide" evidence="2">
    <location>
        <begin position="1"/>
        <end position="16"/>
    </location>
</feature>
<dbReference type="AlphaFoldDB" id="A0A6A3JJA1"/>
<protein>
    <recommendedName>
        <fullName evidence="11">RxLR effector protein</fullName>
    </recommendedName>
</protein>
<organism evidence="3 7">
    <name type="scientific">Phytophthora fragariae</name>
    <dbReference type="NCBI Taxonomy" id="53985"/>
    <lineage>
        <taxon>Eukaryota</taxon>
        <taxon>Sar</taxon>
        <taxon>Stramenopiles</taxon>
        <taxon>Oomycota</taxon>
        <taxon>Peronosporomycetes</taxon>
        <taxon>Peronosporales</taxon>
        <taxon>Peronosporaceae</taxon>
        <taxon>Phytophthora</taxon>
    </lineage>
</organism>
<comment type="caution">
    <text evidence="3">The sequence shown here is derived from an EMBL/GenBank/DDBJ whole genome shotgun (WGS) entry which is preliminary data.</text>
</comment>
<name>A0A6A3JJA1_9STRA</name>
<evidence type="ECO:0000256" key="2">
    <source>
        <dbReference type="SAM" id="SignalP"/>
    </source>
</evidence>
<evidence type="ECO:0008006" key="11">
    <source>
        <dbReference type="Google" id="ProtNLM"/>
    </source>
</evidence>
<accession>A0A6A3JJA1</accession>
<dbReference type="Proteomes" id="UP000488956">
    <property type="component" value="Unassembled WGS sequence"/>
</dbReference>
<evidence type="ECO:0000313" key="9">
    <source>
        <dbReference type="Proteomes" id="UP000486351"/>
    </source>
</evidence>
<gene>
    <name evidence="5" type="ORF">PF004_g18538</name>
    <name evidence="6" type="ORF">PF008_g18236</name>
    <name evidence="4" type="ORF">PF010_g16360</name>
    <name evidence="3" type="ORF">PF011_g17522</name>
</gene>
<evidence type="ECO:0000313" key="3">
    <source>
        <dbReference type="EMBL" id="KAE8992515.1"/>
    </source>
</evidence>
<dbReference type="EMBL" id="QXFY01001371">
    <property type="protein sequence ID" value="KAE9319599.1"/>
    <property type="molecule type" value="Genomic_DNA"/>
</dbReference>
<proteinExistence type="predicted"/>
<dbReference type="Proteomes" id="UP000486351">
    <property type="component" value="Unassembled WGS sequence"/>
</dbReference>
<dbReference type="EMBL" id="QXFW01001329">
    <property type="protein sequence ID" value="KAE8992515.1"/>
    <property type="molecule type" value="Genomic_DNA"/>
</dbReference>
<dbReference type="Proteomes" id="UP000476176">
    <property type="component" value="Unassembled WGS sequence"/>
</dbReference>
<dbReference type="EMBL" id="QXGC01001481">
    <property type="protein sequence ID" value="KAE9202036.1"/>
    <property type="molecule type" value="Genomic_DNA"/>
</dbReference>
<feature type="region of interest" description="Disordered" evidence="1">
    <location>
        <begin position="24"/>
        <end position="44"/>
    </location>
</feature>
<feature type="chain" id="PRO_5036164690" description="RxLR effector protein" evidence="2">
    <location>
        <begin position="17"/>
        <end position="77"/>
    </location>
</feature>
<sequence>MSSVANIICSLWFTTASVELIGRRTSEAQSGSRSPDTSVPASFTKTWPYNPSVGRLCTDNSWKPTRCSTRHRNTLDR</sequence>
<keyword evidence="2" id="KW-0732">Signal</keyword>
<reference evidence="7 8" key="1">
    <citation type="submission" date="2018-09" db="EMBL/GenBank/DDBJ databases">
        <title>Genomic investigation of the strawberry pathogen Phytophthora fragariae indicates pathogenicity is determined by transcriptional variation in three key races.</title>
        <authorList>
            <person name="Adams T.M."/>
            <person name="Armitage A.D."/>
            <person name="Sobczyk M.K."/>
            <person name="Bates H.J."/>
            <person name="Dunwell J.M."/>
            <person name="Nellist C.F."/>
            <person name="Harrison R.J."/>
        </authorList>
    </citation>
    <scope>NUCLEOTIDE SEQUENCE [LARGE SCALE GENOMIC DNA]</scope>
    <source>
        <strain evidence="5 8">BC-23</strain>
        <strain evidence="6 9">NOV-77</strain>
        <strain evidence="4 10">ONT-3</strain>
        <strain evidence="3 7">SCRP245</strain>
    </source>
</reference>
<evidence type="ECO:0000313" key="5">
    <source>
        <dbReference type="EMBL" id="KAE9202036.1"/>
    </source>
</evidence>
<dbReference type="Proteomes" id="UP000460718">
    <property type="component" value="Unassembled WGS sequence"/>
</dbReference>
<evidence type="ECO:0000313" key="7">
    <source>
        <dbReference type="Proteomes" id="UP000460718"/>
    </source>
</evidence>
<evidence type="ECO:0000313" key="6">
    <source>
        <dbReference type="EMBL" id="KAE9319599.1"/>
    </source>
</evidence>
<evidence type="ECO:0000313" key="10">
    <source>
        <dbReference type="Proteomes" id="UP000488956"/>
    </source>
</evidence>